<dbReference type="PANTHER" id="PTHR35175:SF2">
    <property type="entry name" value="DUF1289 DOMAIN-CONTAINING PROTEIN"/>
    <property type="match status" value="1"/>
</dbReference>
<gene>
    <name evidence="1" type="ORF">DYS74_04360</name>
</gene>
<protein>
    <submittedName>
        <fullName evidence="1">DUF1289 domain-containing protein</fullName>
    </submittedName>
</protein>
<dbReference type="Proteomes" id="UP000279673">
    <property type="component" value="Unassembled WGS sequence"/>
</dbReference>
<accession>A0A421BU90</accession>
<dbReference type="EMBL" id="RCHI01000003">
    <property type="protein sequence ID" value="RLL71851.1"/>
    <property type="molecule type" value="Genomic_DNA"/>
</dbReference>
<sequence>MAERGAIESPCRKLCALHPETKVCTGCFRRLEEIGRWARMTPAERRAVMADLPARARAWDLADQGGAAPRPADSPRDI</sequence>
<evidence type="ECO:0000313" key="1">
    <source>
        <dbReference type="EMBL" id="RLL71851.1"/>
    </source>
</evidence>
<reference evidence="1 2" key="1">
    <citation type="submission" date="2018-10" db="EMBL/GenBank/DDBJ databases">
        <title>Rhodobacter sp . BO-81.</title>
        <authorList>
            <person name="Im W.T."/>
        </authorList>
    </citation>
    <scope>NUCLEOTIDE SEQUENCE [LARGE SCALE GENOMIC DNA]</scope>
    <source>
        <strain evidence="1 2">BO-81</strain>
    </source>
</reference>
<comment type="caution">
    <text evidence="1">The sequence shown here is derived from an EMBL/GenBank/DDBJ whole genome shotgun (WGS) entry which is preliminary data.</text>
</comment>
<organism evidence="1 2">
    <name type="scientific">Paenirhodobacter hankyongi</name>
    <dbReference type="NCBI Taxonomy" id="2294033"/>
    <lineage>
        <taxon>Bacteria</taxon>
        <taxon>Pseudomonadati</taxon>
        <taxon>Pseudomonadota</taxon>
        <taxon>Alphaproteobacteria</taxon>
        <taxon>Rhodobacterales</taxon>
        <taxon>Rhodobacter group</taxon>
        <taxon>Paenirhodobacter</taxon>
    </lineage>
</organism>
<dbReference type="AlphaFoldDB" id="A0A421BU90"/>
<dbReference type="RefSeq" id="WP_121531302.1">
    <property type="nucleotide sequence ID" value="NZ_RCHI01000003.1"/>
</dbReference>
<name>A0A421BU90_9RHOB</name>
<keyword evidence="2" id="KW-1185">Reference proteome</keyword>
<evidence type="ECO:0000313" key="2">
    <source>
        <dbReference type="Proteomes" id="UP000279673"/>
    </source>
</evidence>
<dbReference type="Pfam" id="PF06945">
    <property type="entry name" value="DUF1289"/>
    <property type="match status" value="1"/>
</dbReference>
<dbReference type="PANTHER" id="PTHR35175">
    <property type="entry name" value="DUF1289 DOMAIN-CONTAINING PROTEIN"/>
    <property type="match status" value="1"/>
</dbReference>
<dbReference type="InterPro" id="IPR010710">
    <property type="entry name" value="DUF1289"/>
</dbReference>
<proteinExistence type="predicted"/>